<dbReference type="InterPro" id="IPR006132">
    <property type="entry name" value="Asp/Orn_carbamoyltranf_P-bd"/>
</dbReference>
<dbReference type="GO" id="GO:0016597">
    <property type="term" value="F:amino acid binding"/>
    <property type="evidence" value="ECO:0007669"/>
    <property type="project" value="InterPro"/>
</dbReference>
<dbReference type="GO" id="GO:0005737">
    <property type="term" value="C:cytoplasm"/>
    <property type="evidence" value="ECO:0007669"/>
    <property type="project" value="UniProtKB-SubCell"/>
</dbReference>
<evidence type="ECO:0000259" key="9">
    <source>
        <dbReference type="Pfam" id="PF00185"/>
    </source>
</evidence>
<dbReference type="Proteomes" id="UP000503088">
    <property type="component" value="Chromosome"/>
</dbReference>
<dbReference type="InterPro" id="IPR006130">
    <property type="entry name" value="Asp/Orn_carbamoylTrfase"/>
</dbReference>
<feature type="binding site" evidence="8">
    <location>
        <position position="173"/>
    </location>
    <ligand>
        <name>L-ornithine</name>
        <dbReference type="ChEBI" id="CHEBI:46911"/>
    </ligand>
</feature>
<dbReference type="SUPFAM" id="SSF53671">
    <property type="entry name" value="Aspartate/ornithine carbamoyltransferase"/>
    <property type="match status" value="1"/>
</dbReference>
<feature type="binding site" evidence="8">
    <location>
        <position position="91"/>
    </location>
    <ligand>
        <name>carbamoyl phosphate</name>
        <dbReference type="ChEBI" id="CHEBI:58228"/>
    </ligand>
</feature>
<organism evidence="11 12">
    <name type="scientific">Kroppenstedtia pulmonis</name>
    <dbReference type="NCBI Taxonomy" id="1380685"/>
    <lineage>
        <taxon>Bacteria</taxon>
        <taxon>Bacillati</taxon>
        <taxon>Bacillota</taxon>
        <taxon>Bacilli</taxon>
        <taxon>Bacillales</taxon>
        <taxon>Thermoactinomycetaceae</taxon>
        <taxon>Kroppenstedtia</taxon>
    </lineage>
</organism>
<dbReference type="EMBL" id="CP048104">
    <property type="protein sequence ID" value="QKG85652.1"/>
    <property type="molecule type" value="Genomic_DNA"/>
</dbReference>
<evidence type="ECO:0000256" key="7">
    <source>
        <dbReference type="ARBA" id="ARBA00048772"/>
    </source>
</evidence>
<comment type="function">
    <text evidence="1">Reversibly catalyzes the transfer of the carbamoyl group from carbamoyl phosphate (CP) to the N(epsilon) atom of ornithine (ORN) to produce L-citrulline.</text>
</comment>
<dbReference type="PRINTS" id="PR00102">
    <property type="entry name" value="OTCASE"/>
</dbReference>
<feature type="binding site" evidence="8">
    <location>
        <position position="115"/>
    </location>
    <ligand>
        <name>carbamoyl phosphate</name>
        <dbReference type="ChEBI" id="CHEBI:58228"/>
    </ligand>
</feature>
<dbReference type="InterPro" id="IPR006131">
    <property type="entry name" value="Asp_carbamoyltransf_Asp/Orn-bd"/>
</dbReference>
<feature type="binding site" evidence="8">
    <location>
        <begin position="64"/>
        <end position="67"/>
    </location>
    <ligand>
        <name>carbamoyl phosphate</name>
        <dbReference type="ChEBI" id="CHEBI:58228"/>
    </ligand>
</feature>
<evidence type="ECO:0000256" key="2">
    <source>
        <dbReference type="ARBA" id="ARBA00004975"/>
    </source>
</evidence>
<dbReference type="NCBIfam" id="TIGR00658">
    <property type="entry name" value="orni_carb_tr"/>
    <property type="match status" value="1"/>
</dbReference>
<sequence>MNKQLTAMTGSLKGRDCLQWTDWTPTEIAELIQWSLELKTRHQQKERWAPLSGKTLAMIFDKPSTRTRVSFEVAMAQLGGHALALNPQDLQLGRGESLPDTARVLSGYVDGILIRTHTHTTVTELAEYASVPVINGLTDLHHPCQALADLLTLKERKGELAGLKLAYVGDGNNVLHSLMEAAVAVGIHLTAAFPEGYAPDTDIVEKVQQVAGSTSGSITLTKDPREAVQDADAVYTDVWASMGQEEEKEQRKVAFAGFQVNEALMALAKADALFLHCLPAYRGLEVSAAVMEGRQSAVFQQAENRLHAQKALLTGLMG</sequence>
<comment type="subcellular location">
    <subcellularLocation>
        <location evidence="8">Cytoplasm</location>
    </subcellularLocation>
</comment>
<feature type="domain" description="Aspartate/ornithine carbamoyltransferase carbamoyl-P binding" evidence="10">
    <location>
        <begin position="15"/>
        <end position="155"/>
    </location>
</feature>
<feature type="binding site" evidence="8">
    <location>
        <begin position="241"/>
        <end position="242"/>
    </location>
    <ligand>
        <name>L-ornithine</name>
        <dbReference type="ChEBI" id="CHEBI:46911"/>
    </ligand>
</feature>
<comment type="catalytic activity">
    <reaction evidence="7 8">
        <text>carbamoyl phosphate + L-ornithine = L-citrulline + phosphate + H(+)</text>
        <dbReference type="Rhea" id="RHEA:19513"/>
        <dbReference type="ChEBI" id="CHEBI:15378"/>
        <dbReference type="ChEBI" id="CHEBI:43474"/>
        <dbReference type="ChEBI" id="CHEBI:46911"/>
        <dbReference type="ChEBI" id="CHEBI:57743"/>
        <dbReference type="ChEBI" id="CHEBI:58228"/>
        <dbReference type="EC" id="2.1.3.3"/>
    </reaction>
</comment>
<dbReference type="PROSITE" id="PS00097">
    <property type="entry name" value="CARBAMOYLTRANSFERASE"/>
    <property type="match status" value="1"/>
</dbReference>
<dbReference type="EC" id="2.1.3.3" evidence="4 8"/>
<evidence type="ECO:0000256" key="5">
    <source>
        <dbReference type="ARBA" id="ARBA00016634"/>
    </source>
</evidence>
<dbReference type="PANTHER" id="PTHR45753:SF3">
    <property type="entry name" value="ORNITHINE TRANSCARBAMYLASE, MITOCHONDRIAL"/>
    <property type="match status" value="1"/>
</dbReference>
<dbReference type="PANTHER" id="PTHR45753">
    <property type="entry name" value="ORNITHINE CARBAMOYLTRANSFERASE, MITOCHONDRIAL"/>
    <property type="match status" value="1"/>
</dbReference>
<evidence type="ECO:0000256" key="4">
    <source>
        <dbReference type="ARBA" id="ARBA00013007"/>
    </source>
</evidence>
<keyword evidence="12" id="KW-1185">Reference proteome</keyword>
<evidence type="ECO:0000259" key="10">
    <source>
        <dbReference type="Pfam" id="PF02729"/>
    </source>
</evidence>
<feature type="binding site" evidence="8">
    <location>
        <begin position="277"/>
        <end position="278"/>
    </location>
    <ligand>
        <name>carbamoyl phosphate</name>
        <dbReference type="ChEBI" id="CHEBI:58228"/>
    </ligand>
</feature>
<evidence type="ECO:0000313" key="11">
    <source>
        <dbReference type="EMBL" id="QKG85652.1"/>
    </source>
</evidence>
<feature type="binding site" evidence="8">
    <location>
        <position position="237"/>
    </location>
    <ligand>
        <name>L-ornithine</name>
        <dbReference type="ChEBI" id="CHEBI:46911"/>
    </ligand>
</feature>
<dbReference type="InterPro" id="IPR024904">
    <property type="entry name" value="OTCase_ArgI"/>
</dbReference>
<dbReference type="HAMAP" id="MF_01109">
    <property type="entry name" value="OTCase"/>
    <property type="match status" value="1"/>
</dbReference>
<evidence type="ECO:0000313" key="12">
    <source>
        <dbReference type="Proteomes" id="UP000503088"/>
    </source>
</evidence>
<feature type="domain" description="Aspartate/ornithine carbamoyltransferase Asp/Orn-binding" evidence="9">
    <location>
        <begin position="162"/>
        <end position="314"/>
    </location>
</feature>
<evidence type="ECO:0000256" key="8">
    <source>
        <dbReference type="HAMAP-Rule" id="MF_01109"/>
    </source>
</evidence>
<gene>
    <name evidence="11" type="primary">argF</name>
    <name evidence="11" type="ORF">GXN76_15160</name>
</gene>
<dbReference type="Pfam" id="PF02729">
    <property type="entry name" value="OTCace_N"/>
    <property type="match status" value="1"/>
</dbReference>
<feature type="binding site" evidence="8">
    <location>
        <position position="305"/>
    </location>
    <ligand>
        <name>carbamoyl phosphate</name>
        <dbReference type="ChEBI" id="CHEBI:58228"/>
    </ligand>
</feature>
<comment type="similarity">
    <text evidence="3 8">Belongs to the aspartate/ornithine carbamoyltransferase superfamily. OTCase family.</text>
</comment>
<keyword evidence="8" id="KW-0963">Cytoplasm</keyword>
<dbReference type="Pfam" id="PF00185">
    <property type="entry name" value="OTCace"/>
    <property type="match status" value="1"/>
</dbReference>
<dbReference type="FunFam" id="3.40.50.1370:FF:000008">
    <property type="entry name" value="Ornithine carbamoyltransferase"/>
    <property type="match status" value="1"/>
</dbReference>
<dbReference type="RefSeq" id="WP_173224495.1">
    <property type="nucleotide sequence ID" value="NZ_CP048104.1"/>
</dbReference>
<protein>
    <recommendedName>
        <fullName evidence="5 8">Ornithine carbamoyltransferase</fullName>
        <shortName evidence="8">OTCase</shortName>
        <ecNumber evidence="4 8">2.1.3.3</ecNumber>
    </recommendedName>
</protein>
<dbReference type="AlphaFoldDB" id="A0A7D4BH83"/>
<evidence type="ECO:0000256" key="6">
    <source>
        <dbReference type="ARBA" id="ARBA00022679"/>
    </source>
</evidence>
<dbReference type="GO" id="GO:0004585">
    <property type="term" value="F:ornithine carbamoyltransferase activity"/>
    <property type="evidence" value="ECO:0007669"/>
    <property type="project" value="UniProtKB-UniRule"/>
</dbReference>
<dbReference type="InterPro" id="IPR002292">
    <property type="entry name" value="Orn/put_carbamltrans"/>
</dbReference>
<evidence type="ECO:0000256" key="3">
    <source>
        <dbReference type="ARBA" id="ARBA00007805"/>
    </source>
</evidence>
<comment type="pathway">
    <text evidence="2">Amino-acid biosynthesis; L-arginine biosynthesis; L-arginine from L-ornithine and carbamoyl phosphate: step 1/3.</text>
</comment>
<dbReference type="GO" id="GO:0019240">
    <property type="term" value="P:citrulline biosynthetic process"/>
    <property type="evidence" value="ECO:0007669"/>
    <property type="project" value="TreeGrafter"/>
</dbReference>
<dbReference type="GO" id="GO:0042450">
    <property type="term" value="P:L-arginine biosynthetic process via ornithine"/>
    <property type="evidence" value="ECO:0007669"/>
    <property type="project" value="UniProtKB-UniRule"/>
</dbReference>
<dbReference type="PRINTS" id="PR00100">
    <property type="entry name" value="AOTCASE"/>
</dbReference>
<keyword evidence="6 8" id="KW-0808">Transferase</keyword>
<reference evidence="11 12" key="1">
    <citation type="submission" date="2020-01" db="EMBL/GenBank/DDBJ databases">
        <authorList>
            <person name="Gulvik C.A."/>
            <person name="Batra D.G."/>
        </authorList>
    </citation>
    <scope>NUCLEOTIDE SEQUENCE [LARGE SCALE GENOMIC DNA]</scope>
    <source>
        <strain evidence="11 12">W9323</strain>
    </source>
</reference>
<dbReference type="InterPro" id="IPR036901">
    <property type="entry name" value="Asp/Orn_carbamoylTrfase_sf"/>
</dbReference>
<dbReference type="KEGG" id="kpul:GXN76_15160"/>
<accession>A0A7D4BH83</accession>
<name>A0A7D4BH83_9BACL</name>
<feature type="binding site" evidence="8">
    <location>
        <begin position="142"/>
        <end position="145"/>
    </location>
    <ligand>
        <name>carbamoyl phosphate</name>
        <dbReference type="ChEBI" id="CHEBI:58228"/>
    </ligand>
</feature>
<dbReference type="Gene3D" id="3.40.50.1370">
    <property type="entry name" value="Aspartate/ornithine carbamoyltransferase"/>
    <property type="match status" value="2"/>
</dbReference>
<proteinExistence type="inferred from homology"/>
<evidence type="ECO:0000256" key="1">
    <source>
        <dbReference type="ARBA" id="ARBA00003822"/>
    </source>
</evidence>
<dbReference type="NCBIfam" id="NF001986">
    <property type="entry name" value="PRK00779.1"/>
    <property type="match status" value="1"/>
</dbReference>